<reference evidence="2 3" key="1">
    <citation type="submission" date="2012-04" db="EMBL/GenBank/DDBJ databases">
        <title>The Genome Sequence of Saprolegnia declina VS20.</title>
        <authorList>
            <consortium name="The Broad Institute Genome Sequencing Platform"/>
            <person name="Russ C."/>
            <person name="Nusbaum C."/>
            <person name="Tyler B."/>
            <person name="van West P."/>
            <person name="Dieguez-Uribeondo J."/>
            <person name="de Bruijn I."/>
            <person name="Tripathy S."/>
            <person name="Jiang R."/>
            <person name="Young S.K."/>
            <person name="Zeng Q."/>
            <person name="Gargeya S."/>
            <person name="Fitzgerald M."/>
            <person name="Haas B."/>
            <person name="Abouelleil A."/>
            <person name="Alvarado L."/>
            <person name="Arachchi H.M."/>
            <person name="Berlin A."/>
            <person name="Chapman S.B."/>
            <person name="Goldberg J."/>
            <person name="Griggs A."/>
            <person name="Gujja S."/>
            <person name="Hansen M."/>
            <person name="Howarth C."/>
            <person name="Imamovic A."/>
            <person name="Larimer J."/>
            <person name="McCowen C."/>
            <person name="Montmayeur A."/>
            <person name="Murphy C."/>
            <person name="Neiman D."/>
            <person name="Pearson M."/>
            <person name="Priest M."/>
            <person name="Roberts A."/>
            <person name="Saif S."/>
            <person name="Shea T."/>
            <person name="Sisk P."/>
            <person name="Sykes S."/>
            <person name="Wortman J."/>
            <person name="Nusbaum C."/>
            <person name="Birren B."/>
        </authorList>
    </citation>
    <scope>NUCLEOTIDE SEQUENCE [LARGE SCALE GENOMIC DNA]</scope>
    <source>
        <strain evidence="2 3">VS20</strain>
    </source>
</reference>
<organism evidence="2 3">
    <name type="scientific">Saprolegnia diclina (strain VS20)</name>
    <dbReference type="NCBI Taxonomy" id="1156394"/>
    <lineage>
        <taxon>Eukaryota</taxon>
        <taxon>Sar</taxon>
        <taxon>Stramenopiles</taxon>
        <taxon>Oomycota</taxon>
        <taxon>Saprolegniomycetes</taxon>
        <taxon>Saprolegniales</taxon>
        <taxon>Saprolegniaceae</taxon>
        <taxon>Saprolegnia</taxon>
    </lineage>
</organism>
<dbReference type="RefSeq" id="XP_008603785.1">
    <property type="nucleotide sequence ID" value="XM_008605563.1"/>
</dbReference>
<dbReference type="InParanoid" id="T0SH90"/>
<dbReference type="Proteomes" id="UP000030762">
    <property type="component" value="Unassembled WGS sequence"/>
</dbReference>
<accession>T0SH90</accession>
<evidence type="ECO:0000313" key="2">
    <source>
        <dbReference type="EMBL" id="EQC42362.1"/>
    </source>
</evidence>
<proteinExistence type="predicted"/>
<dbReference type="AlphaFoldDB" id="T0SH90"/>
<feature type="region of interest" description="Disordered" evidence="1">
    <location>
        <begin position="1"/>
        <end position="112"/>
    </location>
</feature>
<protein>
    <submittedName>
        <fullName evidence="2">Uncharacterized protein</fullName>
    </submittedName>
</protein>
<evidence type="ECO:0000313" key="3">
    <source>
        <dbReference type="Proteomes" id="UP000030762"/>
    </source>
</evidence>
<feature type="compositionally biased region" description="Low complexity" evidence="1">
    <location>
        <begin position="1"/>
        <end position="16"/>
    </location>
</feature>
<dbReference type="GeneID" id="19940827"/>
<keyword evidence="3" id="KW-1185">Reference proteome</keyword>
<sequence>MATTRAAAASGAAPAKATHRKRASPPPATAPAKATGKRKRAAPATPAAAPAKTTRKRASPPPAPAPAKPTGKKRRTASAPPAEERRLATFNFDSDSEDEDDADRPPRRDVKVVSDPTAKKIEAITVSIMKATGNKPYSGISMMDTWSSMPMMTLFAREMTATRKLLAAAKYPEAMGSLLALYMNMDRYDNWFCDTEDVDEVSSTFTAFYKLAQDILAHDDATLCLTGRPILLDEFRRFGEKATSLGCDYEFPWFD</sequence>
<gene>
    <name evidence="2" type="ORF">SDRG_00100</name>
</gene>
<feature type="compositionally biased region" description="Low complexity" evidence="1">
    <location>
        <begin position="42"/>
        <end position="52"/>
    </location>
</feature>
<feature type="compositionally biased region" description="Basic and acidic residues" evidence="1">
    <location>
        <begin position="103"/>
        <end position="112"/>
    </location>
</feature>
<name>T0SH90_SAPDV</name>
<dbReference type="OrthoDB" id="69283at2759"/>
<dbReference type="VEuPathDB" id="FungiDB:SDRG_00100"/>
<evidence type="ECO:0000256" key="1">
    <source>
        <dbReference type="SAM" id="MobiDB-lite"/>
    </source>
</evidence>
<dbReference type="EMBL" id="JH767132">
    <property type="protein sequence ID" value="EQC42362.1"/>
    <property type="molecule type" value="Genomic_DNA"/>
</dbReference>